<protein>
    <submittedName>
        <fullName evidence="1">Uncharacterized protein</fullName>
    </submittedName>
</protein>
<name>A0A427U1F8_9VIBR</name>
<keyword evidence="2" id="KW-1185">Reference proteome</keyword>
<accession>A0A427U1F8</accession>
<proteinExistence type="predicted"/>
<dbReference type="AlphaFoldDB" id="A0A427U1F8"/>
<gene>
    <name evidence="1" type="ORF">EJA03_13815</name>
</gene>
<comment type="caution">
    <text evidence="1">The sequence shown here is derived from an EMBL/GenBank/DDBJ whole genome shotgun (WGS) entry which is preliminary data.</text>
</comment>
<dbReference type="EMBL" id="RSFA01000066">
    <property type="protein sequence ID" value="RSD30467.1"/>
    <property type="molecule type" value="Genomic_DNA"/>
</dbReference>
<sequence length="133" mass="14450">METQPLPCSGMIPSVHSAPAQPLVDVTAIANSAGIHADYTGITLTTWHQAIDVKECAITFNRDKQLHRLLVLARRAALAASSGQTIIFTVACPPSRGSTYLHHPLRLTLHLSQTEQGTHLIIQTESECQHSVH</sequence>
<evidence type="ECO:0000313" key="2">
    <source>
        <dbReference type="Proteomes" id="UP000269041"/>
    </source>
</evidence>
<evidence type="ECO:0000313" key="1">
    <source>
        <dbReference type="EMBL" id="RSD30467.1"/>
    </source>
</evidence>
<reference evidence="1 2" key="1">
    <citation type="submission" date="2018-12" db="EMBL/GenBank/DDBJ databases">
        <title>Genomic taxonomy of the Vibrionaceae family.</title>
        <authorList>
            <person name="Gomez-Gil B."/>
            <person name="Enciso-Ibarra K."/>
        </authorList>
    </citation>
    <scope>NUCLEOTIDE SEQUENCE [LARGE SCALE GENOMIC DNA]</scope>
    <source>
        <strain evidence="1 2">CAIM 594</strain>
    </source>
</reference>
<dbReference type="Proteomes" id="UP000269041">
    <property type="component" value="Unassembled WGS sequence"/>
</dbReference>
<dbReference type="RefSeq" id="WP_125322326.1">
    <property type="nucleotide sequence ID" value="NZ_AP024891.1"/>
</dbReference>
<organism evidence="1 2">
    <name type="scientific">Vibrio pectenicida</name>
    <dbReference type="NCBI Taxonomy" id="62763"/>
    <lineage>
        <taxon>Bacteria</taxon>
        <taxon>Pseudomonadati</taxon>
        <taxon>Pseudomonadota</taxon>
        <taxon>Gammaproteobacteria</taxon>
        <taxon>Vibrionales</taxon>
        <taxon>Vibrionaceae</taxon>
        <taxon>Vibrio</taxon>
    </lineage>
</organism>